<name>A0ACC2PTM8_9HYME</name>
<dbReference type="Proteomes" id="UP001239111">
    <property type="component" value="Chromosome 1"/>
</dbReference>
<reference evidence="1" key="1">
    <citation type="submission" date="2023-04" db="EMBL/GenBank/DDBJ databases">
        <title>A chromosome-level genome assembly of the parasitoid wasp Eretmocerus hayati.</title>
        <authorList>
            <person name="Zhong Y."/>
            <person name="Liu S."/>
            <person name="Liu Y."/>
        </authorList>
    </citation>
    <scope>NUCLEOTIDE SEQUENCE</scope>
    <source>
        <strain evidence="1">ZJU_SS_LIU_2023</strain>
    </source>
</reference>
<organism evidence="1 2">
    <name type="scientific">Eretmocerus hayati</name>
    <dbReference type="NCBI Taxonomy" id="131215"/>
    <lineage>
        <taxon>Eukaryota</taxon>
        <taxon>Metazoa</taxon>
        <taxon>Ecdysozoa</taxon>
        <taxon>Arthropoda</taxon>
        <taxon>Hexapoda</taxon>
        <taxon>Insecta</taxon>
        <taxon>Pterygota</taxon>
        <taxon>Neoptera</taxon>
        <taxon>Endopterygota</taxon>
        <taxon>Hymenoptera</taxon>
        <taxon>Apocrita</taxon>
        <taxon>Proctotrupomorpha</taxon>
        <taxon>Chalcidoidea</taxon>
        <taxon>Aphelinidae</taxon>
        <taxon>Aphelininae</taxon>
        <taxon>Eretmocerus</taxon>
    </lineage>
</organism>
<gene>
    <name evidence="1" type="ORF">QAD02_022132</name>
</gene>
<evidence type="ECO:0000313" key="2">
    <source>
        <dbReference type="Proteomes" id="UP001239111"/>
    </source>
</evidence>
<protein>
    <submittedName>
        <fullName evidence="1">Uncharacterized protein</fullName>
    </submittedName>
</protein>
<sequence length="259" mass="28456">MQIKDKKAIVIGASKGLGVAFSKELLRNGASRVLLVDADNDVGPLQVDKLNEEFGRNRATFIKVDVTKNSDFDAFFKEAVAMLNGLDIIINNSAMIDEVNFLKTIDSNVTAVIRSSMLGVQQMGRDSGGKGGVIVNVASVLGLEAFPQLPIYSATNHAVIAFSRSFSQPYHYQRTGVRIIVLCPGLTDSPLLENLKDPQFVHRPEEVLDAVKDIRPQRAESVAHALVYVIRCAQNGSVWISEDEKPVYEIQMPEMLPTK</sequence>
<evidence type="ECO:0000313" key="1">
    <source>
        <dbReference type="EMBL" id="KAJ8686338.1"/>
    </source>
</evidence>
<proteinExistence type="predicted"/>
<keyword evidence="2" id="KW-1185">Reference proteome</keyword>
<dbReference type="EMBL" id="CM056741">
    <property type="protein sequence ID" value="KAJ8686338.1"/>
    <property type="molecule type" value="Genomic_DNA"/>
</dbReference>
<accession>A0ACC2PTM8</accession>
<comment type="caution">
    <text evidence="1">The sequence shown here is derived from an EMBL/GenBank/DDBJ whole genome shotgun (WGS) entry which is preliminary data.</text>
</comment>